<evidence type="ECO:0000256" key="2">
    <source>
        <dbReference type="ARBA" id="ARBA00001946"/>
    </source>
</evidence>
<dbReference type="CDD" id="cd09080">
    <property type="entry name" value="TDP2"/>
    <property type="match status" value="1"/>
</dbReference>
<keyword evidence="8" id="KW-0378">Hydrolase</keyword>
<dbReference type="Pfam" id="PF03372">
    <property type="entry name" value="Exo_endo_phos"/>
    <property type="match status" value="1"/>
</dbReference>
<dbReference type="FunFam" id="3.60.10.10:FF:000024">
    <property type="entry name" value="Tyrosyl-DNA phosphodiesterase 2"/>
    <property type="match status" value="1"/>
</dbReference>
<dbReference type="EnsemblMetazoa" id="XM_038196046.1">
    <property type="protein sequence ID" value="XP_038051974.1"/>
    <property type="gene ID" value="LOC119724814"/>
</dbReference>
<comment type="cofactor">
    <cofactor evidence="1">
        <name>Mn(2+)</name>
        <dbReference type="ChEBI" id="CHEBI:29035"/>
    </cofactor>
</comment>
<evidence type="ECO:0000256" key="3">
    <source>
        <dbReference type="ARBA" id="ARBA00004322"/>
    </source>
</evidence>
<keyword evidence="16" id="KW-1185">Reference proteome</keyword>
<name>A0A913ZKX2_PATMI</name>
<keyword evidence="9" id="KW-0460">Magnesium</keyword>
<keyword evidence="7" id="KW-0227">DNA damage</keyword>
<comment type="cofactor">
    <cofactor evidence="2">
        <name>Mg(2+)</name>
        <dbReference type="ChEBI" id="CHEBI:18420"/>
    </cofactor>
</comment>
<dbReference type="GO" id="GO:0004518">
    <property type="term" value="F:nuclease activity"/>
    <property type="evidence" value="ECO:0007669"/>
    <property type="project" value="UniProtKB-KW"/>
</dbReference>
<feature type="region of interest" description="Disordered" evidence="13">
    <location>
        <begin position="48"/>
        <end position="104"/>
    </location>
</feature>
<evidence type="ECO:0000313" key="15">
    <source>
        <dbReference type="EnsemblMetazoa" id="XP_038051974.1"/>
    </source>
</evidence>
<dbReference type="InterPro" id="IPR005135">
    <property type="entry name" value="Endo/exonuclease/phosphatase"/>
</dbReference>
<dbReference type="GO" id="GO:0046872">
    <property type="term" value="F:metal ion binding"/>
    <property type="evidence" value="ECO:0007669"/>
    <property type="project" value="UniProtKB-KW"/>
</dbReference>
<evidence type="ECO:0000256" key="5">
    <source>
        <dbReference type="ARBA" id="ARBA00022722"/>
    </source>
</evidence>
<accession>A0A913ZKX2</accession>
<dbReference type="GO" id="GO:0006302">
    <property type="term" value="P:double-strand break repair"/>
    <property type="evidence" value="ECO:0007669"/>
    <property type="project" value="TreeGrafter"/>
</dbReference>
<dbReference type="GO" id="GO:0016605">
    <property type="term" value="C:PML body"/>
    <property type="evidence" value="ECO:0007669"/>
    <property type="project" value="UniProtKB-SubCell"/>
</dbReference>
<evidence type="ECO:0000256" key="7">
    <source>
        <dbReference type="ARBA" id="ARBA00022763"/>
    </source>
</evidence>
<dbReference type="Proteomes" id="UP000887568">
    <property type="component" value="Unplaced"/>
</dbReference>
<keyword evidence="11" id="KW-0539">Nucleus</keyword>
<dbReference type="AlphaFoldDB" id="A0A913ZKX2"/>
<dbReference type="Pfam" id="PF14555">
    <property type="entry name" value="UBA_4"/>
    <property type="match status" value="1"/>
</dbReference>
<evidence type="ECO:0000256" key="9">
    <source>
        <dbReference type="ARBA" id="ARBA00022842"/>
    </source>
</evidence>
<dbReference type="InterPro" id="IPR036691">
    <property type="entry name" value="Endo/exonu/phosph_ase_sf"/>
</dbReference>
<keyword evidence="5" id="KW-0540">Nuclease</keyword>
<evidence type="ECO:0000256" key="10">
    <source>
        <dbReference type="ARBA" id="ARBA00023204"/>
    </source>
</evidence>
<dbReference type="GO" id="GO:0070260">
    <property type="term" value="F:5'-tyrosyl-DNA phosphodiesterase activity"/>
    <property type="evidence" value="ECO:0007669"/>
    <property type="project" value="TreeGrafter"/>
</dbReference>
<dbReference type="RefSeq" id="XP_038051974.1">
    <property type="nucleotide sequence ID" value="XM_038196046.1"/>
</dbReference>
<reference evidence="15" key="1">
    <citation type="submission" date="2022-11" db="UniProtKB">
        <authorList>
            <consortium name="EnsemblMetazoa"/>
        </authorList>
    </citation>
    <scope>IDENTIFICATION</scope>
</reference>
<feature type="compositionally biased region" description="Polar residues" evidence="13">
    <location>
        <begin position="92"/>
        <end position="104"/>
    </location>
</feature>
<evidence type="ECO:0000256" key="11">
    <source>
        <dbReference type="ARBA" id="ARBA00023242"/>
    </source>
</evidence>
<dbReference type="CTD" id="51567"/>
<dbReference type="Gene3D" id="3.60.10.10">
    <property type="entry name" value="Endonuclease/exonuclease/phosphatase"/>
    <property type="match status" value="1"/>
</dbReference>
<dbReference type="GeneID" id="119724814"/>
<dbReference type="SUPFAM" id="SSF56219">
    <property type="entry name" value="DNase I-like"/>
    <property type="match status" value="1"/>
</dbReference>
<feature type="domain" description="Endonuclease/exonuclease/phosphatase" evidence="14">
    <location>
        <begin position="115"/>
        <end position="352"/>
    </location>
</feature>
<dbReference type="GO" id="GO:0005737">
    <property type="term" value="C:cytoplasm"/>
    <property type="evidence" value="ECO:0007669"/>
    <property type="project" value="TreeGrafter"/>
</dbReference>
<evidence type="ECO:0000256" key="4">
    <source>
        <dbReference type="ARBA" id="ARBA00017870"/>
    </source>
</evidence>
<evidence type="ECO:0000256" key="13">
    <source>
        <dbReference type="SAM" id="MobiDB-lite"/>
    </source>
</evidence>
<dbReference type="PANTHER" id="PTHR15822:SF4">
    <property type="entry name" value="TYROSYL-DNA PHOSPHODIESTERASE 2"/>
    <property type="match status" value="1"/>
</dbReference>
<proteinExistence type="predicted"/>
<dbReference type="SUPFAM" id="SSF46934">
    <property type="entry name" value="UBA-like"/>
    <property type="match status" value="1"/>
</dbReference>
<evidence type="ECO:0000259" key="14">
    <source>
        <dbReference type="Pfam" id="PF03372"/>
    </source>
</evidence>
<dbReference type="PANTHER" id="PTHR15822">
    <property type="entry name" value="TRAF AND TNF RECEPTOR-ASSOCIATED PROTEIN"/>
    <property type="match status" value="1"/>
</dbReference>
<keyword evidence="6" id="KW-0479">Metal-binding</keyword>
<evidence type="ECO:0000256" key="6">
    <source>
        <dbReference type="ARBA" id="ARBA00022723"/>
    </source>
</evidence>
<dbReference type="GO" id="GO:0003697">
    <property type="term" value="F:single-stranded DNA binding"/>
    <property type="evidence" value="ECO:0007669"/>
    <property type="project" value="TreeGrafter"/>
</dbReference>
<dbReference type="OrthoDB" id="9975959at2759"/>
<dbReference type="Gene3D" id="1.10.8.10">
    <property type="entry name" value="DNA helicase RuvA subunit, C-terminal domain"/>
    <property type="match status" value="1"/>
</dbReference>
<sequence>MASDDGKSALNQQLCKDFADITGTDPELALYYLEQKSWKLEDAVNMFFDSNRPSRPDDDTSQTVEGVESAKDEGGGSQGNAPAKQEAAVTTDLPSQASSSEVNDLTSSSKRFRLITWNIDGLDQSCLNGRAQAICRILNSFNPDVIFLQEVIPETCKLICSQLSNYKPFPASDHAYFTLILLKKSTVTCLSSKIESFPDSAMLRALQIVDCKCAGLDLRLMSSHLESTGQPKAIEERQKQFSRAVYLMKTAPAEHTVFFGGDTNLRDKEVARFGVPSYIHDVWEMCGSPSGAKYTWDLTQNDNLDWPHPNRPRLRFDRLFLRHPKTAPRLEPKTFNLLGTERLPCHKFPSDHWGIVCDFEVTSS</sequence>
<protein>
    <recommendedName>
        <fullName evidence="4">Tyrosyl-DNA phosphodiesterase 2</fullName>
    </recommendedName>
    <alternativeName>
        <fullName evidence="12">5'-tyrosyl-DNA phosphodiesterase</fullName>
    </alternativeName>
</protein>
<comment type="subcellular location">
    <subcellularLocation>
        <location evidence="3">Nucleus</location>
        <location evidence="3">PML body</location>
    </subcellularLocation>
</comment>
<keyword evidence="10" id="KW-0234">DNA repair</keyword>
<evidence type="ECO:0000256" key="8">
    <source>
        <dbReference type="ARBA" id="ARBA00022801"/>
    </source>
</evidence>
<evidence type="ECO:0000313" key="16">
    <source>
        <dbReference type="Proteomes" id="UP000887568"/>
    </source>
</evidence>
<organism evidence="15 16">
    <name type="scientific">Patiria miniata</name>
    <name type="common">Bat star</name>
    <name type="synonym">Asterina miniata</name>
    <dbReference type="NCBI Taxonomy" id="46514"/>
    <lineage>
        <taxon>Eukaryota</taxon>
        <taxon>Metazoa</taxon>
        <taxon>Echinodermata</taxon>
        <taxon>Eleutherozoa</taxon>
        <taxon>Asterozoa</taxon>
        <taxon>Asteroidea</taxon>
        <taxon>Valvatacea</taxon>
        <taxon>Valvatida</taxon>
        <taxon>Asterinidae</taxon>
        <taxon>Patiria</taxon>
    </lineage>
</organism>
<dbReference type="InterPro" id="IPR051547">
    <property type="entry name" value="TDP2-like"/>
</dbReference>
<evidence type="ECO:0000256" key="1">
    <source>
        <dbReference type="ARBA" id="ARBA00001936"/>
    </source>
</evidence>
<dbReference type="InterPro" id="IPR009060">
    <property type="entry name" value="UBA-like_sf"/>
</dbReference>
<evidence type="ECO:0000256" key="12">
    <source>
        <dbReference type="ARBA" id="ARBA00031304"/>
    </source>
</evidence>
<dbReference type="OMA" id="DVWEMCG"/>